<proteinExistence type="predicted"/>
<evidence type="ECO:0000256" key="1">
    <source>
        <dbReference type="SAM" id="MobiDB-lite"/>
    </source>
</evidence>
<dbReference type="Proteomes" id="UP000651112">
    <property type="component" value="Unassembled WGS sequence"/>
</dbReference>
<sequence length="88" mass="9616">MRSLFKYFVVLQILTFSLYNSSFAQQDSLISFDDVEFTDGSVDAGEDTLLEIPDDLVFEEGTASGEDEEGQAVGAPVQPVDASDTEQQ</sequence>
<comment type="caution">
    <text evidence="3">The sequence shown here is derived from an EMBL/GenBank/DDBJ whole genome shotgun (WGS) entry which is preliminary data.</text>
</comment>
<feature type="chain" id="PRO_5047366374" evidence="2">
    <location>
        <begin position="25"/>
        <end position="88"/>
    </location>
</feature>
<organism evidence="3 4">
    <name type="scientific">Sphingobacterium chuzhouense</name>
    <dbReference type="NCBI Taxonomy" id="1742264"/>
    <lineage>
        <taxon>Bacteria</taxon>
        <taxon>Pseudomonadati</taxon>
        <taxon>Bacteroidota</taxon>
        <taxon>Sphingobacteriia</taxon>
        <taxon>Sphingobacteriales</taxon>
        <taxon>Sphingobacteriaceae</taxon>
        <taxon>Sphingobacterium</taxon>
    </lineage>
</organism>
<reference evidence="3 4" key="1">
    <citation type="submission" date="2020-08" db="EMBL/GenBank/DDBJ databases">
        <title>Sphingobacterium sp. DN00404 isolated from aquaculture water.</title>
        <authorList>
            <person name="Zhang M."/>
        </authorList>
    </citation>
    <scope>NUCLEOTIDE SEQUENCE [LARGE SCALE GENOMIC DNA]</scope>
    <source>
        <strain evidence="3 4">KCTC 42746</strain>
    </source>
</reference>
<feature type="signal peptide" evidence="2">
    <location>
        <begin position="1"/>
        <end position="24"/>
    </location>
</feature>
<evidence type="ECO:0000256" key="2">
    <source>
        <dbReference type="SAM" id="SignalP"/>
    </source>
</evidence>
<dbReference type="RefSeq" id="WP_190315630.1">
    <property type="nucleotide sequence ID" value="NZ_JACNYL010000007.1"/>
</dbReference>
<keyword evidence="4" id="KW-1185">Reference proteome</keyword>
<keyword evidence="2" id="KW-0732">Signal</keyword>
<evidence type="ECO:0000313" key="3">
    <source>
        <dbReference type="EMBL" id="MBD1423852.1"/>
    </source>
</evidence>
<name>A0ABR7XXU9_9SPHI</name>
<protein>
    <submittedName>
        <fullName evidence="3">Uncharacterized protein</fullName>
    </submittedName>
</protein>
<gene>
    <name evidence="3" type="ORF">H8B21_20000</name>
</gene>
<feature type="non-terminal residue" evidence="3">
    <location>
        <position position="88"/>
    </location>
</feature>
<evidence type="ECO:0000313" key="4">
    <source>
        <dbReference type="Proteomes" id="UP000651112"/>
    </source>
</evidence>
<dbReference type="EMBL" id="JACNYL010000007">
    <property type="protein sequence ID" value="MBD1423852.1"/>
    <property type="molecule type" value="Genomic_DNA"/>
</dbReference>
<accession>A0ABR7XXU9</accession>
<feature type="region of interest" description="Disordered" evidence="1">
    <location>
        <begin position="60"/>
        <end position="88"/>
    </location>
</feature>